<accession>A0ABU4VL70</accession>
<sequence>MEGRRVTRRQLQIGALVTLVVLLVGGQLLLPWIGARVVRSKLGDPSAEVTVKAFPAWKMVLGKVDSVDVRSAGVERSDDELSDLLERSKDVGRITSVVQRMTIGGLELRDVRTRIEDGRLQASATMTLAALRAMAPAGTDLTVLPDSGDGVPRFEVAVTILGVTQRIGLAVTAEEGQVVVAPDNALGAVFRLTIFENPKLLVEQVTSRRSGQDLQLDVTGSIR</sequence>
<organism evidence="2 3">
    <name type="scientific">Patulibacter brassicae</name>
    <dbReference type="NCBI Taxonomy" id="1705717"/>
    <lineage>
        <taxon>Bacteria</taxon>
        <taxon>Bacillati</taxon>
        <taxon>Actinomycetota</taxon>
        <taxon>Thermoleophilia</taxon>
        <taxon>Solirubrobacterales</taxon>
        <taxon>Patulibacteraceae</taxon>
        <taxon>Patulibacter</taxon>
    </lineage>
</organism>
<evidence type="ECO:0000313" key="2">
    <source>
        <dbReference type="EMBL" id="MDX8152220.1"/>
    </source>
</evidence>
<dbReference type="Proteomes" id="UP001277761">
    <property type="component" value="Unassembled WGS sequence"/>
</dbReference>
<protein>
    <recommendedName>
        <fullName evidence="4">DUF2993 domain-containing protein</fullName>
    </recommendedName>
</protein>
<keyword evidence="1" id="KW-1133">Transmembrane helix</keyword>
<keyword evidence="3" id="KW-1185">Reference proteome</keyword>
<comment type="caution">
    <text evidence="2">The sequence shown here is derived from an EMBL/GenBank/DDBJ whole genome shotgun (WGS) entry which is preliminary data.</text>
</comment>
<proteinExistence type="predicted"/>
<dbReference type="Pfam" id="PF11209">
    <property type="entry name" value="LmeA"/>
    <property type="match status" value="1"/>
</dbReference>
<dbReference type="EMBL" id="JAXAVX010000005">
    <property type="protein sequence ID" value="MDX8152220.1"/>
    <property type="molecule type" value="Genomic_DNA"/>
</dbReference>
<evidence type="ECO:0000256" key="1">
    <source>
        <dbReference type="SAM" id="Phobius"/>
    </source>
</evidence>
<dbReference type="RefSeq" id="WP_319954376.1">
    <property type="nucleotide sequence ID" value="NZ_JAXAVX010000005.1"/>
</dbReference>
<evidence type="ECO:0008006" key="4">
    <source>
        <dbReference type="Google" id="ProtNLM"/>
    </source>
</evidence>
<evidence type="ECO:0000313" key="3">
    <source>
        <dbReference type="Proteomes" id="UP001277761"/>
    </source>
</evidence>
<keyword evidence="1" id="KW-0812">Transmembrane</keyword>
<reference evidence="2 3" key="1">
    <citation type="submission" date="2023-11" db="EMBL/GenBank/DDBJ databases">
        <authorList>
            <person name="Xu M."/>
            <person name="Jiang T."/>
        </authorList>
    </citation>
    <scope>NUCLEOTIDE SEQUENCE [LARGE SCALE GENOMIC DNA]</scope>
    <source>
        <strain evidence="2 3">SD</strain>
    </source>
</reference>
<feature type="transmembrane region" description="Helical" evidence="1">
    <location>
        <begin position="12"/>
        <end position="33"/>
    </location>
</feature>
<keyword evidence="1" id="KW-0472">Membrane</keyword>
<name>A0ABU4VL70_9ACTN</name>
<dbReference type="InterPro" id="IPR021373">
    <property type="entry name" value="DUF2993"/>
</dbReference>
<gene>
    <name evidence="2" type="ORF">SK069_11485</name>
</gene>